<gene>
    <name evidence="3" type="ORF">MUK42_10373</name>
</gene>
<feature type="domain" description="Metallo-beta-lactamase" evidence="2">
    <location>
        <begin position="111"/>
        <end position="324"/>
    </location>
</feature>
<evidence type="ECO:0000256" key="1">
    <source>
        <dbReference type="SAM" id="MobiDB-lite"/>
    </source>
</evidence>
<dbReference type="SMART" id="SM00849">
    <property type="entry name" value="Lactamase_B"/>
    <property type="match status" value="1"/>
</dbReference>
<dbReference type="OrthoDB" id="341300at2759"/>
<name>A0A9E7GJA0_9LILI</name>
<dbReference type="Gene3D" id="3.60.15.10">
    <property type="entry name" value="Ribonuclease Z/Hydroxyacylglutathione hydrolase-like"/>
    <property type="match status" value="1"/>
</dbReference>
<dbReference type="InterPro" id="IPR001279">
    <property type="entry name" value="Metallo-B-lactamas"/>
</dbReference>
<dbReference type="InterPro" id="IPR036866">
    <property type="entry name" value="RibonucZ/Hydroxyglut_hydro"/>
</dbReference>
<dbReference type="SUPFAM" id="SSF56281">
    <property type="entry name" value="Metallo-hydrolase/oxidoreductase"/>
    <property type="match status" value="1"/>
</dbReference>
<organism evidence="3 4">
    <name type="scientific">Musa troglodytarum</name>
    <name type="common">fe'i banana</name>
    <dbReference type="NCBI Taxonomy" id="320322"/>
    <lineage>
        <taxon>Eukaryota</taxon>
        <taxon>Viridiplantae</taxon>
        <taxon>Streptophyta</taxon>
        <taxon>Embryophyta</taxon>
        <taxon>Tracheophyta</taxon>
        <taxon>Spermatophyta</taxon>
        <taxon>Magnoliopsida</taxon>
        <taxon>Liliopsida</taxon>
        <taxon>Zingiberales</taxon>
        <taxon>Musaceae</taxon>
        <taxon>Musa</taxon>
    </lineage>
</organism>
<feature type="region of interest" description="Disordered" evidence="1">
    <location>
        <begin position="1"/>
        <end position="55"/>
    </location>
</feature>
<proteinExistence type="predicted"/>
<dbReference type="Pfam" id="PF12706">
    <property type="entry name" value="Lactamase_B_2"/>
    <property type="match status" value="1"/>
</dbReference>
<evidence type="ECO:0000259" key="2">
    <source>
        <dbReference type="SMART" id="SM00849"/>
    </source>
</evidence>
<dbReference type="PANTHER" id="PTHR42663:SF6">
    <property type="entry name" value="HYDROLASE C777.06C-RELATED"/>
    <property type="match status" value="1"/>
</dbReference>
<keyword evidence="4" id="KW-1185">Reference proteome</keyword>
<dbReference type="PANTHER" id="PTHR42663">
    <property type="entry name" value="HYDROLASE C777.06C-RELATED-RELATED"/>
    <property type="match status" value="1"/>
</dbReference>
<dbReference type="AlphaFoldDB" id="A0A9E7GJA0"/>
<reference evidence="3" key="1">
    <citation type="submission" date="2022-05" db="EMBL/GenBank/DDBJ databases">
        <title>The Musa troglodytarum L. genome provides insights into the mechanism of non-climacteric behaviour and enrichment of carotenoids.</title>
        <authorList>
            <person name="Wang J."/>
        </authorList>
    </citation>
    <scope>NUCLEOTIDE SEQUENCE</scope>
    <source>
        <tissue evidence="3">Leaf</tissue>
    </source>
</reference>
<evidence type="ECO:0000313" key="4">
    <source>
        <dbReference type="Proteomes" id="UP001055439"/>
    </source>
</evidence>
<dbReference type="EMBL" id="CP097509">
    <property type="protein sequence ID" value="URE16226.1"/>
    <property type="molecule type" value="Genomic_DNA"/>
</dbReference>
<protein>
    <recommendedName>
        <fullName evidence="2">Metallo-beta-lactamase domain-containing protein</fullName>
    </recommendedName>
</protein>
<evidence type="ECO:0000313" key="3">
    <source>
        <dbReference type="EMBL" id="URE16226.1"/>
    </source>
</evidence>
<dbReference type="Proteomes" id="UP001055439">
    <property type="component" value="Chromosome 7"/>
</dbReference>
<accession>A0A9E7GJA0</accession>
<dbReference type="CDD" id="cd16279">
    <property type="entry name" value="metallo-hydrolase-like_MBL-fold"/>
    <property type="match status" value="1"/>
</dbReference>
<sequence length="359" mass="39783">MSSGTGRRRDEGKRSSSGTADAMTLARSSSPRLSPDREMERMGSLSGLKDGNLGGGGEGTSGVGLSSLIFLGTGCSNTVPNARCLIQPSDPPCAVCTQSLYVPPEKNPNYRCNTSLLIDYCQDDGVHRYIIIDVGKTFREQVLRWFTHHKIPQIILTHEHTDAIFGLDDVRIVQSFIPFSPPNDIDPTPIYATKFTMDSIDIKFPYLMNKMWKEGQEVMPIAQLDWKVIESDPDKTFMASGLEFVPLPVLHGEDYVSLGFLFGQKSRVAYISDASRFPGSTENFISKSGGQLDLLIIDTNSLHKSLDAVKRIGPKQALLIGMTHDYDHHKLNVLLAEWSMREGIPVQLAYDGLRVFIDL</sequence>